<dbReference type="PANTHER" id="PTHR33619:SF3">
    <property type="entry name" value="POLYSACCHARIDE EXPORT PROTEIN GFCE-RELATED"/>
    <property type="match status" value="1"/>
</dbReference>
<protein>
    <recommendedName>
        <fullName evidence="1">Soluble ligand binding domain-containing protein</fullName>
    </recommendedName>
</protein>
<evidence type="ECO:0000313" key="2">
    <source>
        <dbReference type="EMBL" id="GAH51810.1"/>
    </source>
</evidence>
<comment type="caution">
    <text evidence="2">The sequence shown here is derived from an EMBL/GenBank/DDBJ whole genome shotgun (WGS) entry which is preliminary data.</text>
</comment>
<feature type="domain" description="Soluble ligand binding" evidence="1">
    <location>
        <begin position="91"/>
        <end position="134"/>
    </location>
</feature>
<dbReference type="GO" id="GO:0015159">
    <property type="term" value="F:polysaccharide transmembrane transporter activity"/>
    <property type="evidence" value="ECO:0007669"/>
    <property type="project" value="InterPro"/>
</dbReference>
<accession>X1H3X7</accession>
<dbReference type="EMBL" id="BARU01020683">
    <property type="protein sequence ID" value="GAH51810.1"/>
    <property type="molecule type" value="Genomic_DNA"/>
</dbReference>
<dbReference type="PANTHER" id="PTHR33619">
    <property type="entry name" value="POLYSACCHARIDE EXPORT PROTEIN GFCE-RELATED"/>
    <property type="match status" value="1"/>
</dbReference>
<dbReference type="AlphaFoldDB" id="X1H3X7"/>
<proteinExistence type="predicted"/>
<feature type="non-terminal residue" evidence="2">
    <location>
        <position position="284"/>
    </location>
</feature>
<dbReference type="Pfam" id="PF10531">
    <property type="entry name" value="SLBB"/>
    <property type="match status" value="3"/>
</dbReference>
<gene>
    <name evidence="2" type="ORF">S03H2_33932</name>
</gene>
<reference evidence="2" key="1">
    <citation type="journal article" date="2014" name="Front. Microbiol.">
        <title>High frequency of phylogenetically diverse reductive dehalogenase-homologous genes in deep subseafloor sedimentary metagenomes.</title>
        <authorList>
            <person name="Kawai M."/>
            <person name="Futagami T."/>
            <person name="Toyoda A."/>
            <person name="Takaki Y."/>
            <person name="Nishi S."/>
            <person name="Hori S."/>
            <person name="Arai W."/>
            <person name="Tsubouchi T."/>
            <person name="Morono Y."/>
            <person name="Uchiyama I."/>
            <person name="Ito T."/>
            <person name="Fujiyama A."/>
            <person name="Inagaki F."/>
            <person name="Takami H."/>
        </authorList>
    </citation>
    <scope>NUCLEOTIDE SEQUENCE</scope>
    <source>
        <strain evidence="2">Expedition CK06-06</strain>
    </source>
</reference>
<feature type="domain" description="Soluble ligand binding" evidence="1">
    <location>
        <begin position="2"/>
        <end position="41"/>
    </location>
</feature>
<feature type="non-terminal residue" evidence="2">
    <location>
        <position position="1"/>
    </location>
</feature>
<dbReference type="InterPro" id="IPR019554">
    <property type="entry name" value="Soluble_ligand-bd"/>
</dbReference>
<evidence type="ECO:0000259" key="1">
    <source>
        <dbReference type="Pfam" id="PF10531"/>
    </source>
</evidence>
<dbReference type="InterPro" id="IPR049712">
    <property type="entry name" value="Poly_export"/>
</dbReference>
<sequence>EGNVLRPGRFELLPGMTVNDLIQKGKGILEDTYLDRALILRTLPDLTKTIKRFNLQKAIMGDTLQNHLLQRWDVVMIRSIWDVGIEKMDAVSILGRIANPGTYEFYDGMTLKDLIFIAGGLTKEAYKLQAEVSRIIPEKGTDSTEVIFVELKEGYDIDEDTTGSFLLQDNDIVFVRKNPHWQLQRNMTVDGEVVFPGTYSLETNEERLSHIIRRAGGLKETAYPEGTRFLRSENNIGRIDVDLKDALRHPKGINDIILEKGDQIFIPREMASVYVKGEVRFPVS</sequence>
<feature type="domain" description="Soluble ligand binding" evidence="1">
    <location>
        <begin position="188"/>
        <end position="223"/>
    </location>
</feature>
<organism evidence="2">
    <name type="scientific">marine sediment metagenome</name>
    <dbReference type="NCBI Taxonomy" id="412755"/>
    <lineage>
        <taxon>unclassified sequences</taxon>
        <taxon>metagenomes</taxon>
        <taxon>ecological metagenomes</taxon>
    </lineage>
</organism>
<dbReference type="SUPFAM" id="SSF142984">
    <property type="entry name" value="Nqo1 middle domain-like"/>
    <property type="match status" value="1"/>
</dbReference>
<dbReference type="Gene3D" id="3.10.560.10">
    <property type="entry name" value="Outer membrane lipoprotein wza domain like"/>
    <property type="match status" value="3"/>
</dbReference>
<name>X1H3X7_9ZZZZ</name>